<feature type="non-terminal residue" evidence="2">
    <location>
        <position position="87"/>
    </location>
</feature>
<feature type="domain" description="Arm DNA-binding" evidence="1">
    <location>
        <begin position="9"/>
        <end position="86"/>
    </location>
</feature>
<organism evidence="2">
    <name type="scientific">marine sediment metagenome</name>
    <dbReference type="NCBI Taxonomy" id="412755"/>
    <lineage>
        <taxon>unclassified sequences</taxon>
        <taxon>metagenomes</taxon>
        <taxon>ecological metagenomes</taxon>
    </lineage>
</organism>
<comment type="caution">
    <text evidence="2">The sequence shown here is derived from an EMBL/GenBank/DDBJ whole genome shotgun (WGS) entry which is preliminary data.</text>
</comment>
<dbReference type="InterPro" id="IPR035386">
    <property type="entry name" value="Arm-DNA-bind_5"/>
</dbReference>
<sequence length="87" mass="10287">MKQFIISVALDKRRKKTNGKFPVRLRVFIPETSKQKLYGTIFDCTQKEFDSIWKTIKPKKEFKTLKLQFQSIETKANEVATKLNTFN</sequence>
<proteinExistence type="predicted"/>
<dbReference type="EMBL" id="BART01023547">
    <property type="protein sequence ID" value="GAG93834.1"/>
    <property type="molecule type" value="Genomic_DNA"/>
</dbReference>
<reference evidence="2" key="1">
    <citation type="journal article" date="2014" name="Front. Microbiol.">
        <title>High frequency of phylogenetically diverse reductive dehalogenase-homologous genes in deep subseafloor sedimentary metagenomes.</title>
        <authorList>
            <person name="Kawai M."/>
            <person name="Futagami T."/>
            <person name="Toyoda A."/>
            <person name="Takaki Y."/>
            <person name="Nishi S."/>
            <person name="Hori S."/>
            <person name="Arai W."/>
            <person name="Tsubouchi T."/>
            <person name="Morono Y."/>
            <person name="Uchiyama I."/>
            <person name="Ito T."/>
            <person name="Fujiyama A."/>
            <person name="Inagaki F."/>
            <person name="Takami H."/>
        </authorList>
    </citation>
    <scope>NUCLEOTIDE SEQUENCE</scope>
    <source>
        <strain evidence="2">Expedition CK06-06</strain>
    </source>
</reference>
<evidence type="ECO:0000313" key="2">
    <source>
        <dbReference type="EMBL" id="GAG93834.1"/>
    </source>
</evidence>
<dbReference type="Pfam" id="PF17293">
    <property type="entry name" value="Arm-DNA-bind_5"/>
    <property type="match status" value="1"/>
</dbReference>
<protein>
    <recommendedName>
        <fullName evidence="1">Arm DNA-binding domain-containing protein</fullName>
    </recommendedName>
</protein>
<dbReference type="AlphaFoldDB" id="X1BCY9"/>
<gene>
    <name evidence="2" type="ORF">S01H4_42808</name>
</gene>
<name>X1BCY9_9ZZZZ</name>
<accession>X1BCY9</accession>
<evidence type="ECO:0000259" key="1">
    <source>
        <dbReference type="Pfam" id="PF17293"/>
    </source>
</evidence>